<evidence type="ECO:0000313" key="1">
    <source>
        <dbReference type="EnsemblPlants" id="PGSC0003DMT400096571"/>
    </source>
</evidence>
<evidence type="ECO:0000313" key="2">
    <source>
        <dbReference type="Proteomes" id="UP000011115"/>
    </source>
</evidence>
<sequence>MTSRIRTLIPVQVPMIASSNITQPRVGIVPTGSASSRFDSLGNRELLGDAPTASFPRRLDLFLRGSAYWNIRRDLRPFGDSPNGLGDLQAVFASFFQPLCSLLPSGVHAFPQTPNT</sequence>
<reference evidence="1" key="2">
    <citation type="submission" date="2015-06" db="UniProtKB">
        <authorList>
            <consortium name="EnsemblPlants"/>
        </authorList>
    </citation>
    <scope>IDENTIFICATION</scope>
    <source>
        <strain evidence="1">DM1-3 516 R44</strain>
    </source>
</reference>
<proteinExistence type="predicted"/>
<protein>
    <submittedName>
        <fullName evidence="1">Uncharacterized protein</fullName>
    </submittedName>
</protein>
<keyword evidence="2" id="KW-1185">Reference proteome</keyword>
<accession>M1DYR5</accession>
<dbReference type="Proteomes" id="UP000011115">
    <property type="component" value="Unassembled WGS sequence"/>
</dbReference>
<dbReference type="EnsemblPlants" id="PGSC0003DMT400096571">
    <property type="protein sequence ID" value="PGSC0003DMT400096571"/>
    <property type="gene ID" value="PGSC0003DMG400046142"/>
</dbReference>
<name>M1DYR5_SOLTU</name>
<dbReference type="Gramene" id="PGSC0003DMT400096571">
    <property type="protein sequence ID" value="PGSC0003DMT400096571"/>
    <property type="gene ID" value="PGSC0003DMG400046142"/>
</dbReference>
<dbReference type="PaxDb" id="4113-PGSC0003DMT400096571"/>
<dbReference type="InParanoid" id="M1DYR5"/>
<dbReference type="AlphaFoldDB" id="M1DYR5"/>
<reference evidence="2" key="1">
    <citation type="journal article" date="2011" name="Nature">
        <title>Genome sequence and analysis of the tuber crop potato.</title>
        <authorList>
            <consortium name="The Potato Genome Sequencing Consortium"/>
        </authorList>
    </citation>
    <scope>NUCLEOTIDE SEQUENCE [LARGE SCALE GENOMIC DNA]</scope>
    <source>
        <strain evidence="2">cv. DM1-3 516 R44</strain>
    </source>
</reference>
<dbReference type="HOGENOM" id="CLU_2101207_0_0_1"/>
<organism evidence="1 2">
    <name type="scientific">Solanum tuberosum</name>
    <name type="common">Potato</name>
    <dbReference type="NCBI Taxonomy" id="4113"/>
    <lineage>
        <taxon>Eukaryota</taxon>
        <taxon>Viridiplantae</taxon>
        <taxon>Streptophyta</taxon>
        <taxon>Embryophyta</taxon>
        <taxon>Tracheophyta</taxon>
        <taxon>Spermatophyta</taxon>
        <taxon>Magnoliopsida</taxon>
        <taxon>eudicotyledons</taxon>
        <taxon>Gunneridae</taxon>
        <taxon>Pentapetalae</taxon>
        <taxon>asterids</taxon>
        <taxon>lamiids</taxon>
        <taxon>Solanales</taxon>
        <taxon>Solanaceae</taxon>
        <taxon>Solanoideae</taxon>
        <taxon>Solaneae</taxon>
        <taxon>Solanum</taxon>
    </lineage>
</organism>